<name>A0A7Y6B3L0_9SPHN</name>
<evidence type="ECO:0000313" key="3">
    <source>
        <dbReference type="Proteomes" id="UP000536441"/>
    </source>
</evidence>
<organism evidence="2 3">
    <name type="scientific">Sphingomonas zeae</name>
    <dbReference type="NCBI Taxonomy" id="1646122"/>
    <lineage>
        <taxon>Bacteria</taxon>
        <taxon>Pseudomonadati</taxon>
        <taxon>Pseudomonadota</taxon>
        <taxon>Alphaproteobacteria</taxon>
        <taxon>Sphingomonadales</taxon>
        <taxon>Sphingomonadaceae</taxon>
        <taxon>Sphingomonas</taxon>
    </lineage>
</organism>
<dbReference type="InterPro" id="IPR036388">
    <property type="entry name" value="WH-like_DNA-bd_sf"/>
</dbReference>
<dbReference type="AlphaFoldDB" id="A0A7Y6B3L0"/>
<dbReference type="RefSeq" id="WP_175310768.1">
    <property type="nucleotide sequence ID" value="NZ_CBCRYR010000030.1"/>
</dbReference>
<dbReference type="Proteomes" id="UP000536441">
    <property type="component" value="Unassembled WGS sequence"/>
</dbReference>
<feature type="compositionally biased region" description="Low complexity" evidence="1">
    <location>
        <begin position="105"/>
        <end position="116"/>
    </location>
</feature>
<feature type="compositionally biased region" description="Polar residues" evidence="1">
    <location>
        <begin position="119"/>
        <end position="131"/>
    </location>
</feature>
<dbReference type="Pfam" id="PF13730">
    <property type="entry name" value="HTH_36"/>
    <property type="match status" value="1"/>
</dbReference>
<sequence length="245" mass="26622">MTLLTGFDLCRAAVAVEAISAPEQSVLMVLAIMADKQAQCWPSIAGLVSRTKLSERSVQNAVKALAEAGHLTRKERPGHGVVYTVHPRTVCAPAQAAPPQEMRPAGDAATPAGGAPKQPRTTKPTKASPSSVPRAERATKVPADFWPAPAAASLTAKAMADWPPGEIEEQVEHFIDLHTTKGTTSLDWQASWRTWVKNWKRFNGNRPRNHRNPDELQNPMVRALRNAEAREARKGSAVVQPRLLS</sequence>
<proteinExistence type="predicted"/>
<dbReference type="EMBL" id="JABMCH010000050">
    <property type="protein sequence ID" value="NUU45988.1"/>
    <property type="molecule type" value="Genomic_DNA"/>
</dbReference>
<evidence type="ECO:0000313" key="2">
    <source>
        <dbReference type="EMBL" id="NUU45988.1"/>
    </source>
</evidence>
<accession>A0A7Y6B3L0</accession>
<evidence type="ECO:0000256" key="1">
    <source>
        <dbReference type="SAM" id="MobiDB-lite"/>
    </source>
</evidence>
<protein>
    <recommendedName>
        <fullName evidence="4">Helix-turn-helix domain-containing protein</fullName>
    </recommendedName>
</protein>
<evidence type="ECO:0008006" key="4">
    <source>
        <dbReference type="Google" id="ProtNLM"/>
    </source>
</evidence>
<comment type="caution">
    <text evidence="2">The sequence shown here is derived from an EMBL/GenBank/DDBJ whole genome shotgun (WGS) entry which is preliminary data.</text>
</comment>
<dbReference type="Gene3D" id="1.10.10.10">
    <property type="entry name" value="Winged helix-like DNA-binding domain superfamily/Winged helix DNA-binding domain"/>
    <property type="match status" value="1"/>
</dbReference>
<reference evidence="2 3" key="1">
    <citation type="submission" date="2020-05" db="EMBL/GenBank/DDBJ databases">
        <title>Genome Sequencing of Type Strains.</title>
        <authorList>
            <person name="Lemaire J.F."/>
            <person name="Inderbitzin P."/>
            <person name="Gregorio O.A."/>
            <person name="Collins S.B."/>
            <person name="Wespe N."/>
            <person name="Knight-Connoni V."/>
        </authorList>
    </citation>
    <scope>NUCLEOTIDE SEQUENCE [LARGE SCALE GENOMIC DNA]</scope>
    <source>
        <strain evidence="2 3">DSM 100049</strain>
    </source>
</reference>
<keyword evidence="3" id="KW-1185">Reference proteome</keyword>
<feature type="region of interest" description="Disordered" evidence="1">
    <location>
        <begin position="95"/>
        <end position="140"/>
    </location>
</feature>
<gene>
    <name evidence="2" type="ORF">HP438_03230</name>
</gene>